<dbReference type="InterPro" id="IPR053958">
    <property type="entry name" value="HMGCR/SNAP/NPC1-like_SSD"/>
</dbReference>
<feature type="transmembrane region" description="Helical" evidence="2">
    <location>
        <begin position="449"/>
        <end position="467"/>
    </location>
</feature>
<comment type="similarity">
    <text evidence="1">Belongs to the patched family.</text>
</comment>
<evidence type="ECO:0000256" key="1">
    <source>
        <dbReference type="ARBA" id="ARBA00005585"/>
    </source>
</evidence>
<protein>
    <recommendedName>
        <fullName evidence="3">SSD domain-containing protein</fullName>
    </recommendedName>
</protein>
<dbReference type="PANTHER" id="PTHR10796">
    <property type="entry name" value="PATCHED-RELATED"/>
    <property type="match status" value="1"/>
</dbReference>
<dbReference type="Proteomes" id="UP001303046">
    <property type="component" value="Unassembled WGS sequence"/>
</dbReference>
<evidence type="ECO:0000256" key="2">
    <source>
        <dbReference type="SAM" id="Phobius"/>
    </source>
</evidence>
<feature type="transmembrane region" description="Helical" evidence="2">
    <location>
        <begin position="219"/>
        <end position="238"/>
    </location>
</feature>
<proteinExistence type="inferred from homology"/>
<feature type="domain" description="SSD" evidence="3">
    <location>
        <begin position="228"/>
        <end position="397"/>
    </location>
</feature>
<accession>A0ABR1CVW7</accession>
<dbReference type="PROSITE" id="PS50156">
    <property type="entry name" value="SSD"/>
    <property type="match status" value="1"/>
</dbReference>
<dbReference type="SUPFAM" id="SSF82866">
    <property type="entry name" value="Multidrug efflux transporter AcrB transmembrane domain"/>
    <property type="match status" value="1"/>
</dbReference>
<evidence type="ECO:0000313" key="4">
    <source>
        <dbReference type="EMBL" id="KAK6742195.1"/>
    </source>
</evidence>
<dbReference type="InterPro" id="IPR000731">
    <property type="entry name" value="SSD"/>
</dbReference>
<dbReference type="InterPro" id="IPR051697">
    <property type="entry name" value="Patched_domain-protein"/>
</dbReference>
<gene>
    <name evidence="4" type="primary">Necator_chrIII.g10593</name>
    <name evidence="4" type="ORF">RB195_009828</name>
</gene>
<reference evidence="4 5" key="1">
    <citation type="submission" date="2023-08" db="EMBL/GenBank/DDBJ databases">
        <title>A Necator americanus chromosomal reference genome.</title>
        <authorList>
            <person name="Ilik V."/>
            <person name="Petrzelkova K.J."/>
            <person name="Pardy F."/>
            <person name="Fuh T."/>
            <person name="Niatou-Singa F.S."/>
            <person name="Gouil Q."/>
            <person name="Baker L."/>
            <person name="Ritchie M.E."/>
            <person name="Jex A.R."/>
            <person name="Gazzola D."/>
            <person name="Li H."/>
            <person name="Toshio Fujiwara R."/>
            <person name="Zhan B."/>
            <person name="Aroian R.V."/>
            <person name="Pafco B."/>
            <person name="Schwarz E.M."/>
        </authorList>
    </citation>
    <scope>NUCLEOTIDE SEQUENCE [LARGE SCALE GENOMIC DNA]</scope>
    <source>
        <strain evidence="4 5">Aroian</strain>
        <tissue evidence="4">Whole animal</tissue>
    </source>
</reference>
<dbReference type="Pfam" id="PF12349">
    <property type="entry name" value="Sterol-sensing"/>
    <property type="match status" value="1"/>
</dbReference>
<feature type="transmembrane region" description="Helical" evidence="2">
    <location>
        <begin position="276"/>
        <end position="297"/>
    </location>
</feature>
<dbReference type="PANTHER" id="PTHR10796:SF96">
    <property type="entry name" value="PATCHED-RELATED PROTEIN 9"/>
    <property type="match status" value="1"/>
</dbReference>
<dbReference type="EMBL" id="JAVFWL010000003">
    <property type="protein sequence ID" value="KAK6742195.1"/>
    <property type="molecule type" value="Genomic_DNA"/>
</dbReference>
<feature type="transmembrane region" description="Helical" evidence="2">
    <location>
        <begin position="250"/>
        <end position="270"/>
    </location>
</feature>
<evidence type="ECO:0000313" key="5">
    <source>
        <dbReference type="Proteomes" id="UP001303046"/>
    </source>
</evidence>
<feature type="transmembrane region" description="Helical" evidence="2">
    <location>
        <begin position="631"/>
        <end position="655"/>
    </location>
</feature>
<sequence>MAASTDFKLNTTNETLQVFLPDKMESISDFKKLVSLFPPRDAQRDTYSVFGSKFASIIVEDLQGNAVAPSAIEKLATLHRSILKLRTSDNISFHKVCLRQSGSCALHPLAYALEDEEPVLSVQFLLRYPMLKLGDLAIDSALVFGGVSVNESRDEAGNAPLDSARAVRIFYMLDATDRAERWIDVFLEHMSEYQQNSLRIFWSSSKSLAKEMERNGTLLIPWMPWTAVLLVLFCMTACSSKNVVRSQPFIGFFAMLNATMATIASMALLFYVRYPFLPLVLIMPFLIVSIGTDNMFLMLKSWRLTQQSDVDRRCDYSGNSSVSDVMAWSKRPEARFVEALTETAASLFLTSLTDGLSFSVGSMSNFYAVRVFCTYCAMAILFMFFFQVTFFNAVMVLCCRRELAGRHSLFCYKLSDPDIVNDVVRVRSSTDVACGGVLAKIVSSAPAKVTIVVVYLLYLAASINYALGLDLKLLAPFGSYAANELRAQERLFFDYGPYCFAVVYLHNRSLSNPEERRKLLHLYDALSSSKYASKAEFWLEEFEAIHGGRLLTHDTFKSAVSSLFAATPKFRNDIRFDLEGNIEAIKMLLRIRSLGPSHDKPRAEFLRTTMRSSSFDGFVYDTSFLLVDQQLATASGVIVNVITATVTMLVICVLMSNPSRNLRLRYRIFAYYRIVARIGKYDTQTIERKIFTTSALQLIDLTFSDCIDWLPNLGVDSVVKVA</sequence>
<keyword evidence="2" id="KW-0472">Membrane</keyword>
<evidence type="ECO:0000259" key="3">
    <source>
        <dbReference type="PROSITE" id="PS50156"/>
    </source>
</evidence>
<organism evidence="4 5">
    <name type="scientific">Necator americanus</name>
    <name type="common">Human hookworm</name>
    <dbReference type="NCBI Taxonomy" id="51031"/>
    <lineage>
        <taxon>Eukaryota</taxon>
        <taxon>Metazoa</taxon>
        <taxon>Ecdysozoa</taxon>
        <taxon>Nematoda</taxon>
        <taxon>Chromadorea</taxon>
        <taxon>Rhabditida</taxon>
        <taxon>Rhabditina</taxon>
        <taxon>Rhabditomorpha</taxon>
        <taxon>Strongyloidea</taxon>
        <taxon>Ancylostomatidae</taxon>
        <taxon>Bunostominae</taxon>
        <taxon>Necator</taxon>
    </lineage>
</organism>
<keyword evidence="5" id="KW-1185">Reference proteome</keyword>
<feature type="transmembrane region" description="Helical" evidence="2">
    <location>
        <begin position="366"/>
        <end position="399"/>
    </location>
</feature>
<name>A0ABR1CVW7_NECAM</name>
<comment type="caution">
    <text evidence="4">The sequence shown here is derived from an EMBL/GenBank/DDBJ whole genome shotgun (WGS) entry which is preliminary data.</text>
</comment>
<keyword evidence="2" id="KW-1133">Transmembrane helix</keyword>
<dbReference type="Gene3D" id="1.20.1640.10">
    <property type="entry name" value="Multidrug efflux transporter AcrB transmembrane domain"/>
    <property type="match status" value="1"/>
</dbReference>
<keyword evidence="2" id="KW-0812">Transmembrane</keyword>